<keyword evidence="2" id="KW-1185">Reference proteome</keyword>
<sequence length="1245" mass="138851">MWWLHVRLLLWKDVYTYQFRRQRFLTMLELLLPAFITYLYIYVASLTNTSAHRRNSRLGLDVFAWAASYLGAVSSESENLIPMEGDDAYSIQQPPETLDEELLLPGDVEDQSAPRNDAEYIKIMFGIFPCVVSLCMIQPFLVKKTASELCSGTKAVEDYPYASLTLLAASVGLVTMSFVVFGSLVVPFGLASSVPSFVARGNVLEKVMTLCLLLPNVAFNYFLINVGDLDYHGGPGAHFYNMGRVGLHGTSVYRVLHAMGGSCLVSAVLCWYLSNVWPHSYSFPEKYWFFLQPSYWGLWRRVDIPEEGLSEIKENAALFEPLREQKQAHLVIYKLSKIINPLYLTHYIINNVTIKAYMDSITVILGRNGCGKSVLIRMLAGAIKPSTGTAFFDGADMRTNVWKVRANIGYCPQNSTLVPFLTVEENMLFIAHLRDAPDIEDLILTLLMQFQLIDQRESLASKITYAEQRRLQVAMALLDSPEANDAGASNCTAVRRVLSFVQFALFDCPTEGIDSDSRNVIWDAILKSRAQTTVLLATNSTDEAEILGDRIAIISRSLISCCGSAIYLRKKYGQGYRLQLAVSSKCDKSLVCSFVEKRLSTAQKVLERRNILVYSLGFTGAADIVHFLQQLEDSRIKLRVRRVSVSASSLEDVLLRLDETLEKEEAGTTEEDKSEVTSPDAKMPEIRKDLFRAQVGAIMTKKTTYLRRSYVVVPVLLLLQVLMLGAEEMYLRTGTLAWARVEALFPNFKTPVGQPPEKVNEIMVAAVDSAAFELHTAIFAQRLASMVLVPVSMSLTGSAYVDLPVKERVSGLKLVQLMTGLSSERYWLSTFATDLLTHVVSSLLCTLPLLFLDRDIWFCRDHYKLGTTFGLYFMFGWAFFPVTYISSLMFESSLLAYFSLVSFGALFGTVLNVCISVFAPRTVSTYRPRRDLDGYLEIGSLPLRIMPQFTLARGTGQLRSAYLEYAACCHLGAQFLLQVCNYTFLSPATRGEAHIVTRILKCCKVRCDHICPVYEEQHSGIAPRSNSHVWDLTIFFLSGLLYLMLVIGWDMQTQGKFDPHTLESFFAQEPDKSDKPGGKEPSSEEKSVMEEKQFVAGLMRYLLSAEGTKGKAARATHSSEGDASGRSGASAGESGTEQQGGPNRAPAGLVVLEATKAGTLGPLSFHVPPAEVFGILGLGQAGRSLPAAHHRRHRAPRHRQRLHQRHRRPPKATQHGSSTVLFSCRERGRGSSVSRQNESRYTSEQ</sequence>
<accession>A0ACB8D2E6</accession>
<protein>
    <submittedName>
        <fullName evidence="1">Uncharacterized protein</fullName>
    </submittedName>
</protein>
<evidence type="ECO:0000313" key="1">
    <source>
        <dbReference type="EMBL" id="KAH7958439.1"/>
    </source>
</evidence>
<dbReference type="Proteomes" id="UP000821865">
    <property type="component" value="Chromosome 3"/>
</dbReference>
<gene>
    <name evidence="1" type="ORF">HPB49_001776</name>
</gene>
<evidence type="ECO:0000313" key="2">
    <source>
        <dbReference type="Proteomes" id="UP000821865"/>
    </source>
</evidence>
<comment type="caution">
    <text evidence="1">The sequence shown here is derived from an EMBL/GenBank/DDBJ whole genome shotgun (WGS) entry which is preliminary data.</text>
</comment>
<organism evidence="1 2">
    <name type="scientific">Dermacentor silvarum</name>
    <name type="common">Tick</name>
    <dbReference type="NCBI Taxonomy" id="543639"/>
    <lineage>
        <taxon>Eukaryota</taxon>
        <taxon>Metazoa</taxon>
        <taxon>Ecdysozoa</taxon>
        <taxon>Arthropoda</taxon>
        <taxon>Chelicerata</taxon>
        <taxon>Arachnida</taxon>
        <taxon>Acari</taxon>
        <taxon>Parasitiformes</taxon>
        <taxon>Ixodida</taxon>
        <taxon>Ixodoidea</taxon>
        <taxon>Ixodidae</taxon>
        <taxon>Rhipicephalinae</taxon>
        <taxon>Dermacentor</taxon>
    </lineage>
</organism>
<name>A0ACB8D2E6_DERSI</name>
<reference evidence="1" key="1">
    <citation type="submission" date="2020-05" db="EMBL/GenBank/DDBJ databases">
        <title>Large-scale comparative analyses of tick genomes elucidate their genetic diversity and vector capacities.</title>
        <authorList>
            <person name="Jia N."/>
            <person name="Wang J."/>
            <person name="Shi W."/>
            <person name="Du L."/>
            <person name="Sun Y."/>
            <person name="Zhan W."/>
            <person name="Jiang J."/>
            <person name="Wang Q."/>
            <person name="Zhang B."/>
            <person name="Ji P."/>
            <person name="Sakyi L.B."/>
            <person name="Cui X."/>
            <person name="Yuan T."/>
            <person name="Jiang B."/>
            <person name="Yang W."/>
            <person name="Lam T.T.-Y."/>
            <person name="Chang Q."/>
            <person name="Ding S."/>
            <person name="Wang X."/>
            <person name="Zhu J."/>
            <person name="Ruan X."/>
            <person name="Zhao L."/>
            <person name="Wei J."/>
            <person name="Que T."/>
            <person name="Du C."/>
            <person name="Cheng J."/>
            <person name="Dai P."/>
            <person name="Han X."/>
            <person name="Huang E."/>
            <person name="Gao Y."/>
            <person name="Liu J."/>
            <person name="Shao H."/>
            <person name="Ye R."/>
            <person name="Li L."/>
            <person name="Wei W."/>
            <person name="Wang X."/>
            <person name="Wang C."/>
            <person name="Yang T."/>
            <person name="Huo Q."/>
            <person name="Li W."/>
            <person name="Guo W."/>
            <person name="Chen H."/>
            <person name="Zhou L."/>
            <person name="Ni X."/>
            <person name="Tian J."/>
            <person name="Zhou Y."/>
            <person name="Sheng Y."/>
            <person name="Liu T."/>
            <person name="Pan Y."/>
            <person name="Xia L."/>
            <person name="Li J."/>
            <person name="Zhao F."/>
            <person name="Cao W."/>
        </authorList>
    </citation>
    <scope>NUCLEOTIDE SEQUENCE</scope>
    <source>
        <strain evidence="1">Dsil-2018</strain>
    </source>
</reference>
<dbReference type="EMBL" id="CM023472">
    <property type="protein sequence ID" value="KAH7958439.1"/>
    <property type="molecule type" value="Genomic_DNA"/>
</dbReference>
<proteinExistence type="predicted"/>